<comment type="subcellular location">
    <subcellularLocation>
        <location evidence="1">Mitochondrion inner membrane</location>
        <topology evidence="1">Single-pass membrane protein</topology>
    </subcellularLocation>
</comment>
<dbReference type="GO" id="GO:0005743">
    <property type="term" value="C:mitochondrial inner membrane"/>
    <property type="evidence" value="ECO:0007669"/>
    <property type="project" value="UniProtKB-SubCell"/>
</dbReference>
<dbReference type="Pfam" id="PF08740">
    <property type="entry name" value="BCS1_N"/>
    <property type="match status" value="1"/>
</dbReference>
<keyword evidence="15" id="KW-1185">Reference proteome</keyword>
<dbReference type="Pfam" id="PF25426">
    <property type="entry name" value="AAA_lid_BCS1"/>
    <property type="match status" value="1"/>
</dbReference>
<dbReference type="SMART" id="SM00382">
    <property type="entry name" value="AAA"/>
    <property type="match status" value="1"/>
</dbReference>
<evidence type="ECO:0000256" key="1">
    <source>
        <dbReference type="ARBA" id="ARBA00004434"/>
    </source>
</evidence>
<proteinExistence type="inferred from homology"/>
<dbReference type="PANTHER" id="PTHR23070">
    <property type="entry name" value="BCS1 AAA-TYPE ATPASE"/>
    <property type="match status" value="1"/>
</dbReference>
<keyword evidence="6" id="KW-0378">Hydrolase</keyword>
<keyword evidence="5" id="KW-0999">Mitochondrion inner membrane</keyword>
<dbReference type="EMBL" id="LFJN01000008">
    <property type="protein sequence ID" value="KPI42173.1"/>
    <property type="molecule type" value="Genomic_DNA"/>
</dbReference>
<dbReference type="SMART" id="SM01024">
    <property type="entry name" value="BCS1_N"/>
    <property type="match status" value="1"/>
</dbReference>
<evidence type="ECO:0000256" key="2">
    <source>
        <dbReference type="ARBA" id="ARBA00007448"/>
    </source>
</evidence>
<dbReference type="GO" id="GO:0005524">
    <property type="term" value="F:ATP binding"/>
    <property type="evidence" value="ECO:0007669"/>
    <property type="project" value="UniProtKB-KW"/>
</dbReference>
<evidence type="ECO:0000256" key="4">
    <source>
        <dbReference type="ARBA" id="ARBA00022741"/>
    </source>
</evidence>
<evidence type="ECO:0000256" key="5">
    <source>
        <dbReference type="ARBA" id="ARBA00022792"/>
    </source>
</evidence>
<evidence type="ECO:0000259" key="13">
    <source>
        <dbReference type="PROSITE" id="PS51206"/>
    </source>
</evidence>
<keyword evidence="9" id="KW-0496">Mitochondrion</keyword>
<evidence type="ECO:0000256" key="7">
    <source>
        <dbReference type="ARBA" id="ARBA00022840"/>
    </source>
</evidence>
<feature type="compositionally biased region" description="Basic residues" evidence="12">
    <location>
        <begin position="549"/>
        <end position="565"/>
    </location>
</feature>
<comment type="caution">
    <text evidence="14">The sequence shown here is derived from an EMBL/GenBank/DDBJ whole genome shotgun (WGS) entry which is preliminary data.</text>
</comment>
<accession>A0A0N1P1H1</accession>
<evidence type="ECO:0000256" key="9">
    <source>
        <dbReference type="ARBA" id="ARBA00023128"/>
    </source>
</evidence>
<dbReference type="Gene3D" id="3.40.50.300">
    <property type="entry name" value="P-loop containing nucleotide triphosphate hydrolases"/>
    <property type="match status" value="1"/>
</dbReference>
<gene>
    <name evidence="14" type="ORF">AB675_5673</name>
</gene>
<sequence length="637" mass="71661">MADALAAWRPPGSPRPSIGSDAASDLLGSIPTMLAGGTLGLPAYIIQIFPQVLAKLAKYPRLSKLMSVLLTIVLASYLNATKVTEAISATWSQFISLFTASITIDGDDPFVLQVQNFLRKKKILGQGNNMLGESSYQILKRDQEDCPDDDYDDWGNPIDKQQNGDEEKPFKMVLHSTRSMLLFRHKGRSFLVRRDRDDSTYNPGFSKSLRFFCFGWSTKPITELFADIDRGQKVVQSQDRLTSIRSSGQEHGYGNWSRPQNRLARPISTVNLDEGQKEMIVQDIAEYLHPETKAWYQQQGIPYRRGYLFYGPPGTGKSSLAMALAGQFKLDIHIISLLDKNLDDYNLNRLMKSMIGRPCVLLEDIDSAGVSRDFQDDSDDDSDDDYNTRYRKQQAKSRVTLSGLLNAIDGVGAPEGQVLIMTTNHKEKLDDALIRAGRVDVSVKLAWASRPQAREIFMRMYRRRLKTTVKVATKCTCEADASGSNEEELAGLADRFCEQIPEYKVSPAELQDFILMRKSSPQKAVNEIKAWADQLIREREEAEAEVEKKKKQKEQRRKDRRKKRHGEWSEDDEDADTEKNTEDGDGKTVTPPSGFEDVVAKEKKEGLLKWLVKQVINGPDPIPVAAVEEVAQPVAVA</sequence>
<keyword evidence="7" id="KW-0067">ATP-binding</keyword>
<evidence type="ECO:0000256" key="3">
    <source>
        <dbReference type="ARBA" id="ARBA00022692"/>
    </source>
</evidence>
<keyword evidence="8" id="KW-1133">Transmembrane helix</keyword>
<dbReference type="InterPro" id="IPR050747">
    <property type="entry name" value="Mitochondrial_chaperone_BCS1"/>
</dbReference>
<keyword evidence="4" id="KW-0547">Nucleotide-binding</keyword>
<dbReference type="Proteomes" id="UP000038010">
    <property type="component" value="Unassembled WGS sequence"/>
</dbReference>
<dbReference type="InterPro" id="IPR014851">
    <property type="entry name" value="BCS1_N"/>
</dbReference>
<dbReference type="InterPro" id="IPR057495">
    <property type="entry name" value="AAA_lid_BCS1"/>
</dbReference>
<dbReference type="SUPFAM" id="SSF52540">
    <property type="entry name" value="P-loop containing nucleoside triphosphate hydrolases"/>
    <property type="match status" value="1"/>
</dbReference>
<feature type="region of interest" description="Disordered" evidence="12">
    <location>
        <begin position="544"/>
        <end position="598"/>
    </location>
</feature>
<dbReference type="InterPro" id="IPR003593">
    <property type="entry name" value="AAA+_ATPase"/>
</dbReference>
<protein>
    <submittedName>
        <fullName evidence="14">Putative mitochondrial chaperone BCS1-B</fullName>
    </submittedName>
</protein>
<dbReference type="RefSeq" id="XP_018002136.1">
    <property type="nucleotide sequence ID" value="XM_018145905.1"/>
</dbReference>
<organism evidence="14 15">
    <name type="scientific">Cyphellophora attinorum</name>
    <dbReference type="NCBI Taxonomy" id="1664694"/>
    <lineage>
        <taxon>Eukaryota</taxon>
        <taxon>Fungi</taxon>
        <taxon>Dikarya</taxon>
        <taxon>Ascomycota</taxon>
        <taxon>Pezizomycotina</taxon>
        <taxon>Eurotiomycetes</taxon>
        <taxon>Chaetothyriomycetidae</taxon>
        <taxon>Chaetothyriales</taxon>
        <taxon>Cyphellophoraceae</taxon>
        <taxon>Cyphellophora</taxon>
    </lineage>
</organism>
<comment type="similarity">
    <text evidence="2">Belongs to the AAA ATPase family. BCS1 subfamily.</text>
</comment>
<keyword evidence="3" id="KW-0812">Transmembrane</keyword>
<dbReference type="InterPro" id="IPR003959">
    <property type="entry name" value="ATPase_AAA_core"/>
</dbReference>
<dbReference type="InterPro" id="IPR027417">
    <property type="entry name" value="P-loop_NTPase"/>
</dbReference>
<dbReference type="VEuPathDB" id="FungiDB:AB675_5673"/>
<feature type="compositionally biased region" description="Basic and acidic residues" evidence="12">
    <location>
        <begin position="577"/>
        <end position="586"/>
    </location>
</feature>
<evidence type="ECO:0000313" key="15">
    <source>
        <dbReference type="Proteomes" id="UP000038010"/>
    </source>
</evidence>
<reference evidence="14 15" key="1">
    <citation type="submission" date="2015-06" db="EMBL/GenBank/DDBJ databases">
        <title>Draft genome of the ant-associated black yeast Phialophora attae CBS 131958.</title>
        <authorList>
            <person name="Moreno L.F."/>
            <person name="Stielow B.J."/>
            <person name="de Hoog S."/>
            <person name="Vicente V.A."/>
            <person name="Weiss V.A."/>
            <person name="de Vries M."/>
            <person name="Cruz L.M."/>
            <person name="Souza E.M."/>
        </authorList>
    </citation>
    <scope>NUCLEOTIDE SEQUENCE [LARGE SCALE GENOMIC DNA]</scope>
    <source>
        <strain evidence="14 15">CBS 131958</strain>
    </source>
</reference>
<feature type="domain" description="SF3 helicase" evidence="13">
    <location>
        <begin position="276"/>
        <end position="486"/>
    </location>
</feature>
<comment type="catalytic activity">
    <reaction evidence="11">
        <text>ATP + H2O = ADP + phosphate + H(+)</text>
        <dbReference type="Rhea" id="RHEA:13065"/>
        <dbReference type="ChEBI" id="CHEBI:15377"/>
        <dbReference type="ChEBI" id="CHEBI:15378"/>
        <dbReference type="ChEBI" id="CHEBI:30616"/>
        <dbReference type="ChEBI" id="CHEBI:43474"/>
        <dbReference type="ChEBI" id="CHEBI:456216"/>
    </reaction>
    <physiologicalReaction direction="left-to-right" evidence="11">
        <dbReference type="Rhea" id="RHEA:13066"/>
    </physiologicalReaction>
</comment>
<evidence type="ECO:0000256" key="8">
    <source>
        <dbReference type="ARBA" id="ARBA00022989"/>
    </source>
</evidence>
<dbReference type="STRING" id="1664694.A0A0N1P1H1"/>
<evidence type="ECO:0000256" key="11">
    <source>
        <dbReference type="ARBA" id="ARBA00048778"/>
    </source>
</evidence>
<dbReference type="PROSITE" id="PS51206">
    <property type="entry name" value="SF3_HELICASE_1"/>
    <property type="match status" value="1"/>
</dbReference>
<evidence type="ECO:0000256" key="6">
    <source>
        <dbReference type="ARBA" id="ARBA00022801"/>
    </source>
</evidence>
<dbReference type="GO" id="GO:0016887">
    <property type="term" value="F:ATP hydrolysis activity"/>
    <property type="evidence" value="ECO:0007669"/>
    <property type="project" value="InterPro"/>
</dbReference>
<dbReference type="Pfam" id="PF00004">
    <property type="entry name" value="AAA"/>
    <property type="match status" value="1"/>
</dbReference>
<evidence type="ECO:0000256" key="10">
    <source>
        <dbReference type="ARBA" id="ARBA00023136"/>
    </source>
</evidence>
<dbReference type="AlphaFoldDB" id="A0A0N1P1H1"/>
<dbReference type="OrthoDB" id="10251412at2759"/>
<evidence type="ECO:0000313" key="14">
    <source>
        <dbReference type="EMBL" id="KPI42173.1"/>
    </source>
</evidence>
<keyword evidence="10" id="KW-0472">Membrane</keyword>
<evidence type="ECO:0000256" key="12">
    <source>
        <dbReference type="SAM" id="MobiDB-lite"/>
    </source>
</evidence>
<dbReference type="InterPro" id="IPR014015">
    <property type="entry name" value="Helicase_SF3_DNA-vir"/>
</dbReference>
<name>A0A0N1P1H1_9EURO</name>
<dbReference type="GeneID" id="28737785"/>